<dbReference type="Gene3D" id="3.10.28.10">
    <property type="entry name" value="Homing endonucleases"/>
    <property type="match status" value="1"/>
</dbReference>
<dbReference type="InterPro" id="IPR027434">
    <property type="entry name" value="Homing_endonucl"/>
</dbReference>
<dbReference type="GO" id="GO:0004519">
    <property type="term" value="F:endonuclease activity"/>
    <property type="evidence" value="ECO:0007669"/>
    <property type="project" value="InterPro"/>
</dbReference>
<dbReference type="Pfam" id="PF00961">
    <property type="entry name" value="LAGLIDADG_1"/>
    <property type="match status" value="1"/>
</dbReference>
<feature type="domain" description="Homing endonuclease LAGLIDADG" evidence="1">
    <location>
        <begin position="132"/>
        <end position="196"/>
    </location>
</feature>
<dbReference type="GO" id="GO:0005739">
    <property type="term" value="C:mitochondrion"/>
    <property type="evidence" value="ECO:0007669"/>
    <property type="project" value="UniProtKB-ARBA"/>
</dbReference>
<dbReference type="EMBL" id="MK550697">
    <property type="protein sequence ID" value="QBM09698.1"/>
    <property type="molecule type" value="Genomic_DNA"/>
</dbReference>
<accession>A0A482DS50</accession>
<dbReference type="InterPro" id="IPR051289">
    <property type="entry name" value="LAGLIDADG_Endonuclease"/>
</dbReference>
<proteinExistence type="predicted"/>
<gene>
    <name evidence="2" type="primary">orf205</name>
</gene>
<geneLocation type="mitochondrion" evidence="2"/>
<protein>
    <recommendedName>
        <fullName evidence="1">Homing endonuclease LAGLIDADG domain-containing protein</fullName>
    </recommendedName>
</protein>
<dbReference type="InterPro" id="IPR004860">
    <property type="entry name" value="LAGLIDADG_dom"/>
</dbReference>
<dbReference type="PANTHER" id="PTHR36181:SF3">
    <property type="entry name" value="INTRON-ENCODED DNA ENDONUCLEASE AI5 BETA"/>
    <property type="match status" value="1"/>
</dbReference>
<reference evidence="2" key="1">
    <citation type="submission" date="2019-02" db="EMBL/GenBank/DDBJ databases">
        <authorList>
            <person name="Fang M.L."/>
            <person name="Zhang Y."/>
        </authorList>
    </citation>
    <scope>NUCLEOTIDE SEQUENCE</scope>
    <source>
        <strain evidence="2">YMF1.01838</strain>
    </source>
</reference>
<dbReference type="AlphaFoldDB" id="A0A482DS50"/>
<evidence type="ECO:0000313" key="2">
    <source>
        <dbReference type="EMBL" id="QBM09698.1"/>
    </source>
</evidence>
<sequence>MSKFINNKVFLYYLVDKEMVHSHLFEKYLGMVYLCKPKLNNSQYKLHYMPERSNNLTITNDFKDITMINNRQGIGHIVNMCNILRDYTRRINFTKWLIYSPIFFSHLKINKLLRKYYSTNLFEGKLDPHWVTGFIDAEGCFSVIIEVSESLKSKVRISFEINLHEKDKEILYKIQKFFGVGNIYHRPDRRKSVYNKEKNNIVFIK</sequence>
<dbReference type="PANTHER" id="PTHR36181">
    <property type="entry name" value="INTRON-ENCODED ENDONUCLEASE AI3-RELATED"/>
    <property type="match status" value="1"/>
</dbReference>
<name>A0A482DS50_9PEZI</name>
<keyword evidence="2" id="KW-0496">Mitochondrion</keyword>
<organism evidence="2">
    <name type="scientific">Dactylella sp</name>
    <dbReference type="NCBI Taxonomy" id="1814903"/>
    <lineage>
        <taxon>Eukaryota</taxon>
        <taxon>Fungi</taxon>
        <taxon>Dikarya</taxon>
        <taxon>Ascomycota</taxon>
        <taxon>Pezizomycotina</taxon>
        <taxon>Orbiliomycetes</taxon>
        <taxon>Orbiliales</taxon>
        <taxon>Orbiliaceae</taxon>
        <taxon>Dactylella</taxon>
    </lineage>
</organism>
<evidence type="ECO:0000259" key="1">
    <source>
        <dbReference type="Pfam" id="PF00961"/>
    </source>
</evidence>
<dbReference type="SUPFAM" id="SSF55608">
    <property type="entry name" value="Homing endonucleases"/>
    <property type="match status" value="1"/>
</dbReference>